<reference evidence="1" key="1">
    <citation type="submission" date="2019-11" db="EMBL/GenBank/DDBJ databases">
        <title>Nori genome reveals adaptations in red seaweeds to the harsh intertidal environment.</title>
        <authorList>
            <person name="Wang D."/>
            <person name="Mao Y."/>
        </authorList>
    </citation>
    <scope>NUCLEOTIDE SEQUENCE</scope>
    <source>
        <tissue evidence="1">Gametophyte</tissue>
    </source>
</reference>
<dbReference type="Proteomes" id="UP000798662">
    <property type="component" value="Chromosome 3"/>
</dbReference>
<name>A0ACC3CIY5_PYRYE</name>
<accession>A0ACC3CIY5</accession>
<protein>
    <submittedName>
        <fullName evidence="1">Uncharacterized protein</fullName>
    </submittedName>
</protein>
<evidence type="ECO:0000313" key="1">
    <source>
        <dbReference type="EMBL" id="KAK1869697.1"/>
    </source>
</evidence>
<dbReference type="EMBL" id="CM020620">
    <property type="protein sequence ID" value="KAK1869697.1"/>
    <property type="molecule type" value="Genomic_DNA"/>
</dbReference>
<proteinExistence type="predicted"/>
<evidence type="ECO:0000313" key="2">
    <source>
        <dbReference type="Proteomes" id="UP000798662"/>
    </source>
</evidence>
<keyword evidence="2" id="KW-1185">Reference proteome</keyword>
<gene>
    <name evidence="1" type="ORF">I4F81_012166</name>
</gene>
<comment type="caution">
    <text evidence="1">The sequence shown here is derived from an EMBL/GenBank/DDBJ whole genome shotgun (WGS) entry which is preliminary data.</text>
</comment>
<organism evidence="1 2">
    <name type="scientific">Pyropia yezoensis</name>
    <name type="common">Susabi-nori</name>
    <name type="synonym">Porphyra yezoensis</name>
    <dbReference type="NCBI Taxonomy" id="2788"/>
    <lineage>
        <taxon>Eukaryota</taxon>
        <taxon>Rhodophyta</taxon>
        <taxon>Bangiophyceae</taxon>
        <taxon>Bangiales</taxon>
        <taxon>Bangiaceae</taxon>
        <taxon>Pyropia</taxon>
    </lineage>
</organism>
<sequence length="93" mass="9608">MSSTAAAAAASRAACRWGDGWSGAQRPCLPPPPLPSPPLYPPPPPYLWGAAPTDDPHWLWSGRRQGARQGTTHHPQPSSPPLAGETGRPGGGA</sequence>